<evidence type="ECO:0000256" key="2">
    <source>
        <dbReference type="SAM" id="SignalP"/>
    </source>
</evidence>
<proteinExistence type="predicted"/>
<dbReference type="Proteomes" id="UP001176941">
    <property type="component" value="Chromosome 18"/>
</dbReference>
<feature type="signal peptide" evidence="2">
    <location>
        <begin position="1"/>
        <end position="24"/>
    </location>
</feature>
<sequence>MRGTLHSLMVHICSIPLIFPLSPASPTQLQLPDVPEGWPLSSKPTPLAQVLLRSFQSRTLDFRADTLSPGNLPHISLSSNSGQPPPLLTSLHLPTGRRGSYRPTQRSPAAPRTPHQAWLTQSPLLTPAGHSLLLILQPSWCPGALPSFLFLLGHLPLILPPELQRNRGQTI</sequence>
<organism evidence="3 4">
    <name type="scientific">Rangifer tarandus platyrhynchus</name>
    <name type="common">Svalbard reindeer</name>
    <dbReference type="NCBI Taxonomy" id="3082113"/>
    <lineage>
        <taxon>Eukaryota</taxon>
        <taxon>Metazoa</taxon>
        <taxon>Chordata</taxon>
        <taxon>Craniata</taxon>
        <taxon>Vertebrata</taxon>
        <taxon>Euteleostomi</taxon>
        <taxon>Mammalia</taxon>
        <taxon>Eutheria</taxon>
        <taxon>Laurasiatheria</taxon>
        <taxon>Artiodactyla</taxon>
        <taxon>Ruminantia</taxon>
        <taxon>Pecora</taxon>
        <taxon>Cervidae</taxon>
        <taxon>Odocoileinae</taxon>
        <taxon>Rangifer</taxon>
    </lineage>
</organism>
<gene>
    <name evidence="3" type="ORF">MRATA1EN1_LOCUS8053</name>
</gene>
<keyword evidence="2" id="KW-0732">Signal</keyword>
<evidence type="ECO:0000313" key="3">
    <source>
        <dbReference type="EMBL" id="CAI9159091.1"/>
    </source>
</evidence>
<protein>
    <submittedName>
        <fullName evidence="3">Uncharacterized protein</fullName>
    </submittedName>
</protein>
<reference evidence="3" key="1">
    <citation type="submission" date="2023-04" db="EMBL/GenBank/DDBJ databases">
        <authorList>
            <consortium name="ELIXIR-Norway"/>
        </authorList>
    </citation>
    <scope>NUCLEOTIDE SEQUENCE [LARGE SCALE GENOMIC DNA]</scope>
</reference>
<evidence type="ECO:0000256" key="1">
    <source>
        <dbReference type="SAM" id="MobiDB-lite"/>
    </source>
</evidence>
<name>A0ABN8YGT7_RANTA</name>
<accession>A0ABN8YGT7</accession>
<keyword evidence="4" id="KW-1185">Reference proteome</keyword>
<evidence type="ECO:0000313" key="4">
    <source>
        <dbReference type="Proteomes" id="UP001176941"/>
    </source>
</evidence>
<feature type="region of interest" description="Disordered" evidence="1">
    <location>
        <begin position="73"/>
        <end position="115"/>
    </location>
</feature>
<dbReference type="EMBL" id="OX459954">
    <property type="protein sequence ID" value="CAI9159091.1"/>
    <property type="molecule type" value="Genomic_DNA"/>
</dbReference>
<feature type="chain" id="PRO_5045155222" evidence="2">
    <location>
        <begin position="25"/>
        <end position="171"/>
    </location>
</feature>